<dbReference type="EMBL" id="CAKOFQ010007700">
    <property type="protein sequence ID" value="CAH2006679.1"/>
    <property type="molecule type" value="Genomic_DNA"/>
</dbReference>
<dbReference type="Proteomes" id="UP001152888">
    <property type="component" value="Unassembled WGS sequence"/>
</dbReference>
<organism evidence="1 2">
    <name type="scientific">Acanthoscelides obtectus</name>
    <name type="common">Bean weevil</name>
    <name type="synonym">Bruchus obtectus</name>
    <dbReference type="NCBI Taxonomy" id="200917"/>
    <lineage>
        <taxon>Eukaryota</taxon>
        <taxon>Metazoa</taxon>
        <taxon>Ecdysozoa</taxon>
        <taxon>Arthropoda</taxon>
        <taxon>Hexapoda</taxon>
        <taxon>Insecta</taxon>
        <taxon>Pterygota</taxon>
        <taxon>Neoptera</taxon>
        <taxon>Endopterygota</taxon>
        <taxon>Coleoptera</taxon>
        <taxon>Polyphaga</taxon>
        <taxon>Cucujiformia</taxon>
        <taxon>Chrysomeloidea</taxon>
        <taxon>Chrysomelidae</taxon>
        <taxon>Bruchinae</taxon>
        <taxon>Bruchini</taxon>
        <taxon>Acanthoscelides</taxon>
    </lineage>
</organism>
<sequence length="62" mass="7333">MVQFTLYPIKCCLLKSMNTLIPLKHQTFSKYTKLSTTAVSKVFRIREVLRKWHRCQSGLPDF</sequence>
<dbReference type="AlphaFoldDB" id="A0A9P0M3S7"/>
<dbReference type="OrthoDB" id="6372047at2759"/>
<protein>
    <submittedName>
        <fullName evidence="1">Uncharacterized protein</fullName>
    </submittedName>
</protein>
<gene>
    <name evidence="1" type="ORF">ACAOBT_LOCUS29224</name>
</gene>
<keyword evidence="2" id="KW-1185">Reference proteome</keyword>
<accession>A0A9P0M3S7</accession>
<reference evidence="1" key="1">
    <citation type="submission" date="2022-03" db="EMBL/GenBank/DDBJ databases">
        <authorList>
            <person name="Sayadi A."/>
        </authorList>
    </citation>
    <scope>NUCLEOTIDE SEQUENCE</scope>
</reference>
<name>A0A9P0M3S7_ACAOB</name>
<evidence type="ECO:0000313" key="1">
    <source>
        <dbReference type="EMBL" id="CAH2006679.1"/>
    </source>
</evidence>
<comment type="caution">
    <text evidence="1">The sequence shown here is derived from an EMBL/GenBank/DDBJ whole genome shotgun (WGS) entry which is preliminary data.</text>
</comment>
<evidence type="ECO:0000313" key="2">
    <source>
        <dbReference type="Proteomes" id="UP001152888"/>
    </source>
</evidence>
<proteinExistence type="predicted"/>